<gene>
    <name evidence="1" type="ORF">GJA_3055</name>
</gene>
<dbReference type="HOGENOM" id="CLU_3184667_0_0_4"/>
<reference evidence="1 2" key="1">
    <citation type="journal article" date="2015" name="Genome Announc.">
        <title>Genome Sequence of Mushroom Soft-Rot Pathogen Janthinobacterium agaricidamnosum.</title>
        <authorList>
            <person name="Graupner K."/>
            <person name="Lackner G."/>
            <person name="Hertweck C."/>
        </authorList>
    </citation>
    <scope>NUCLEOTIDE SEQUENCE [LARGE SCALE GENOMIC DNA]</scope>
    <source>
        <strain evidence="2">NBRC 102515 / DSM 9628</strain>
    </source>
</reference>
<protein>
    <submittedName>
        <fullName evidence="1">Uncharacterized protein</fullName>
    </submittedName>
</protein>
<proteinExistence type="predicted"/>
<sequence>MARGQRHGGQSLVVGRHTLLLKKSGRHLAWPCGGRWRRGAPRLENG</sequence>
<evidence type="ECO:0000313" key="1">
    <source>
        <dbReference type="EMBL" id="CDG83681.1"/>
    </source>
</evidence>
<name>W0V723_9BURK</name>
<keyword evidence="2" id="KW-1185">Reference proteome</keyword>
<dbReference type="PATRIC" id="fig|1349767.4.peg.4760"/>
<accession>W0V723</accession>
<dbReference type="AlphaFoldDB" id="W0V723"/>
<organism evidence="1 2">
    <name type="scientific">Janthinobacterium agaricidamnosum NBRC 102515 = DSM 9628</name>
    <dbReference type="NCBI Taxonomy" id="1349767"/>
    <lineage>
        <taxon>Bacteria</taxon>
        <taxon>Pseudomonadati</taxon>
        <taxon>Pseudomonadota</taxon>
        <taxon>Betaproteobacteria</taxon>
        <taxon>Burkholderiales</taxon>
        <taxon>Oxalobacteraceae</taxon>
        <taxon>Janthinobacterium</taxon>
    </lineage>
</organism>
<dbReference type="STRING" id="1349767.GJA_3055"/>
<dbReference type="Proteomes" id="UP000027604">
    <property type="component" value="Chromosome I"/>
</dbReference>
<evidence type="ECO:0000313" key="2">
    <source>
        <dbReference type="Proteomes" id="UP000027604"/>
    </source>
</evidence>
<dbReference type="KEGG" id="jag:GJA_3055"/>
<dbReference type="EMBL" id="HG322949">
    <property type="protein sequence ID" value="CDG83681.1"/>
    <property type="molecule type" value="Genomic_DNA"/>
</dbReference>